<sequence length="69" mass="7929">IFICLDVLQGNIKFDDAKNIILNMLQIWNESSVWYEFLEQLVYILLALTIPSFAQGAMGKVMEKVSSFK</sequence>
<name>A0A821Z754_9BILA</name>
<gene>
    <name evidence="1" type="ORF">QYT958_LOCUS34726</name>
</gene>
<dbReference type="AlphaFoldDB" id="A0A821Z754"/>
<evidence type="ECO:0000313" key="2">
    <source>
        <dbReference type="Proteomes" id="UP000663848"/>
    </source>
</evidence>
<feature type="non-terminal residue" evidence="1">
    <location>
        <position position="1"/>
    </location>
</feature>
<reference evidence="1" key="1">
    <citation type="submission" date="2021-02" db="EMBL/GenBank/DDBJ databases">
        <authorList>
            <person name="Nowell W R."/>
        </authorList>
    </citation>
    <scope>NUCLEOTIDE SEQUENCE</scope>
</reference>
<protein>
    <submittedName>
        <fullName evidence="1">Uncharacterized protein</fullName>
    </submittedName>
</protein>
<comment type="caution">
    <text evidence="1">The sequence shown here is derived from an EMBL/GenBank/DDBJ whole genome shotgun (WGS) entry which is preliminary data.</text>
</comment>
<dbReference type="EMBL" id="CAJOBR010025321">
    <property type="protein sequence ID" value="CAF4965826.1"/>
    <property type="molecule type" value="Genomic_DNA"/>
</dbReference>
<organism evidence="1 2">
    <name type="scientific">Rotaria socialis</name>
    <dbReference type="NCBI Taxonomy" id="392032"/>
    <lineage>
        <taxon>Eukaryota</taxon>
        <taxon>Metazoa</taxon>
        <taxon>Spiralia</taxon>
        <taxon>Gnathifera</taxon>
        <taxon>Rotifera</taxon>
        <taxon>Eurotatoria</taxon>
        <taxon>Bdelloidea</taxon>
        <taxon>Philodinida</taxon>
        <taxon>Philodinidae</taxon>
        <taxon>Rotaria</taxon>
    </lineage>
</organism>
<dbReference type="Proteomes" id="UP000663848">
    <property type="component" value="Unassembled WGS sequence"/>
</dbReference>
<accession>A0A821Z754</accession>
<evidence type="ECO:0000313" key="1">
    <source>
        <dbReference type="EMBL" id="CAF4965826.1"/>
    </source>
</evidence>
<proteinExistence type="predicted"/>